<protein>
    <recommendedName>
        <fullName evidence="1">Phage head morphogenesis domain-containing protein</fullName>
    </recommendedName>
</protein>
<feature type="domain" description="Phage head morphogenesis" evidence="1">
    <location>
        <begin position="137"/>
        <end position="257"/>
    </location>
</feature>
<dbReference type="Proteomes" id="UP000315128">
    <property type="component" value="Chromosome"/>
</dbReference>
<accession>A0A514Z6Y2</accession>
<keyword evidence="3" id="KW-1185">Reference proteome</keyword>
<dbReference type="AlphaFoldDB" id="A0A514Z6Y2"/>
<evidence type="ECO:0000259" key="1">
    <source>
        <dbReference type="Pfam" id="PF04233"/>
    </source>
</evidence>
<dbReference type="EMBL" id="CP041356">
    <property type="protein sequence ID" value="QDK70336.1"/>
    <property type="molecule type" value="Genomic_DNA"/>
</dbReference>
<dbReference type="InterPro" id="IPR006528">
    <property type="entry name" value="Phage_head_morphogenesis_dom"/>
</dbReference>
<evidence type="ECO:0000313" key="2">
    <source>
        <dbReference type="EMBL" id="QDK70336.1"/>
    </source>
</evidence>
<sequence>MSIDDILQTQLDQKKLHSSYEEILSEVDKKVKDWLEHYGDLSFSKRIEFERLLNISNEIRLIIGQPSIDIAETIKRHIIIEGHNGYNSVYYGIESKYNVNLNFSFLDDSYLKALMNSPVAGKTLSQRLYKYRSRLAKQISDAIARGMAFGYSYSRIAQEIATISEASYRQALTIARTEGGRIRSNTTQQGYEEARAKGVDLQKQWMATLDVRTRQDHSQLDGQIRDIDEPFEVNGYEGQGPRLFGIAEEDINCRCTTVTVVNGIAPKLINSDRTSSKWQNYDEWMAYQKAKAENSIAGLVAKDGVTISGMTDHLKERIVEREVNLENIVNAILNPLYIYPDKVDEFGRISRKYLGKYATIVINPEDGSAITTMATSSRLRRKYGKNK</sequence>
<name>A0A514Z6Y2_9LACT</name>
<dbReference type="Pfam" id="PF04233">
    <property type="entry name" value="Phage_Mu_F"/>
    <property type="match status" value="1"/>
</dbReference>
<proteinExistence type="predicted"/>
<dbReference type="OrthoDB" id="9151105at2"/>
<organism evidence="2 3">
    <name type="scientific">Lactococcus protaetiae</name>
    <dbReference type="NCBI Taxonomy" id="2592653"/>
    <lineage>
        <taxon>Bacteria</taxon>
        <taxon>Bacillati</taxon>
        <taxon>Bacillota</taxon>
        <taxon>Bacilli</taxon>
        <taxon>Lactobacillales</taxon>
        <taxon>Streptococcaceae</taxon>
        <taxon>Lactococcus</taxon>
    </lineage>
</organism>
<gene>
    <name evidence="2" type="ORF">FLP15_03090</name>
</gene>
<dbReference type="KEGG" id="lack:FLP15_03090"/>
<reference evidence="2 3" key="1">
    <citation type="submission" date="2019-07" db="EMBL/GenBank/DDBJ databases">
        <title>Genome sequencing of KACC 19320.</title>
        <authorList>
            <person name="Heo J."/>
            <person name="Kim S.-J."/>
            <person name="Kim J.-S."/>
            <person name="Hong S.-B."/>
            <person name="Kwon S.-W."/>
        </authorList>
    </citation>
    <scope>NUCLEOTIDE SEQUENCE [LARGE SCALE GENOMIC DNA]</scope>
    <source>
        <strain evidence="2 3">KACC 19320</strain>
    </source>
</reference>
<dbReference type="RefSeq" id="WP_142765951.1">
    <property type="nucleotide sequence ID" value="NZ_CP041356.1"/>
</dbReference>
<evidence type="ECO:0000313" key="3">
    <source>
        <dbReference type="Proteomes" id="UP000315128"/>
    </source>
</evidence>